<feature type="binding site" evidence="8">
    <location>
        <position position="141"/>
    </location>
    <ligand>
        <name>NADPH</name>
        <dbReference type="ChEBI" id="CHEBI:57783"/>
    </ligand>
</feature>
<dbReference type="InterPro" id="IPR013328">
    <property type="entry name" value="6PGD_dom2"/>
</dbReference>
<comment type="catalytic activity">
    <reaction evidence="8 10">
        <text>sn-glycerol 3-phosphate + NADP(+) = dihydroxyacetone phosphate + NADPH + H(+)</text>
        <dbReference type="Rhea" id="RHEA:11096"/>
        <dbReference type="ChEBI" id="CHEBI:15378"/>
        <dbReference type="ChEBI" id="CHEBI:57597"/>
        <dbReference type="ChEBI" id="CHEBI:57642"/>
        <dbReference type="ChEBI" id="CHEBI:57783"/>
        <dbReference type="ChEBI" id="CHEBI:58349"/>
        <dbReference type="EC" id="1.1.1.94"/>
    </reaction>
</comment>
<feature type="binding site" evidence="8">
    <location>
        <position position="107"/>
    </location>
    <ligand>
        <name>NADPH</name>
        <dbReference type="ChEBI" id="CHEBI:57783"/>
    </ligand>
</feature>
<gene>
    <name evidence="8" type="primary">gpsA</name>
    <name evidence="13" type="ORF">L1857_10320</name>
</gene>
<keyword evidence="2 8" id="KW-0444">Lipid biosynthesis</keyword>
<feature type="binding site" evidence="8">
    <location>
        <position position="50"/>
    </location>
    <ligand>
        <name>NADPH</name>
        <dbReference type="ChEBI" id="CHEBI:57783"/>
    </ligand>
</feature>
<feature type="binding site" evidence="8">
    <location>
        <position position="137"/>
    </location>
    <ligand>
        <name>sn-glycerol 3-phosphate</name>
        <dbReference type="ChEBI" id="CHEBI:57597"/>
    </ligand>
</feature>
<keyword evidence="5 8" id="KW-0443">Lipid metabolism</keyword>
<keyword evidence="3 8" id="KW-0560">Oxidoreductase</keyword>
<feature type="binding site" evidence="8">
    <location>
        <position position="12"/>
    </location>
    <ligand>
        <name>NADPH</name>
        <dbReference type="ChEBI" id="CHEBI:57783"/>
    </ligand>
</feature>
<dbReference type="SUPFAM" id="SSF51735">
    <property type="entry name" value="NAD(P)-binding Rossmann-fold domains"/>
    <property type="match status" value="1"/>
</dbReference>
<dbReference type="Pfam" id="PF07479">
    <property type="entry name" value="NAD_Gly3P_dh_C"/>
    <property type="match status" value="1"/>
</dbReference>
<feature type="binding site" evidence="8">
    <location>
        <position position="33"/>
    </location>
    <ligand>
        <name>NADPH</name>
        <dbReference type="ChEBI" id="CHEBI:57783"/>
    </ligand>
</feature>
<keyword evidence="14" id="KW-1185">Reference proteome</keyword>
<feature type="binding site" evidence="8">
    <location>
        <position position="13"/>
    </location>
    <ligand>
        <name>NADPH</name>
        <dbReference type="ChEBI" id="CHEBI:57783"/>
    </ligand>
</feature>
<feature type="binding site" evidence="8">
    <location>
        <position position="192"/>
    </location>
    <ligand>
        <name>sn-glycerol 3-phosphate</name>
        <dbReference type="ChEBI" id="CHEBI:57597"/>
    </ligand>
</feature>
<protein>
    <recommendedName>
        <fullName evidence="8">Glycerol-3-phosphate dehydrogenase [NAD(P)+]</fullName>
        <ecNumber evidence="8">1.1.1.94</ecNumber>
    </recommendedName>
    <alternativeName>
        <fullName evidence="8">NAD(P)(+)-dependent glycerol-3-phosphate dehydrogenase</fullName>
    </alternativeName>
    <alternativeName>
        <fullName evidence="8">NAD(P)H-dependent dihydroxyacetone-phosphate reductase</fullName>
    </alternativeName>
</protein>
<feature type="binding site" evidence="8">
    <location>
        <position position="256"/>
    </location>
    <ligand>
        <name>NADPH</name>
        <dbReference type="ChEBI" id="CHEBI:57783"/>
    </ligand>
</feature>
<feature type="domain" description="Glycerol-3-phosphate dehydrogenase NAD-dependent C-terminal" evidence="12">
    <location>
        <begin position="181"/>
        <end position="321"/>
    </location>
</feature>
<evidence type="ECO:0000256" key="2">
    <source>
        <dbReference type="ARBA" id="ARBA00022516"/>
    </source>
</evidence>
<comment type="catalytic activity">
    <reaction evidence="8">
        <text>sn-glycerol 3-phosphate + NAD(+) = dihydroxyacetone phosphate + NADH + H(+)</text>
        <dbReference type="Rhea" id="RHEA:11092"/>
        <dbReference type="ChEBI" id="CHEBI:15378"/>
        <dbReference type="ChEBI" id="CHEBI:57540"/>
        <dbReference type="ChEBI" id="CHEBI:57597"/>
        <dbReference type="ChEBI" id="CHEBI:57642"/>
        <dbReference type="ChEBI" id="CHEBI:57945"/>
        <dbReference type="EC" id="1.1.1.94"/>
    </reaction>
</comment>
<evidence type="ECO:0000256" key="9">
    <source>
        <dbReference type="RuleBase" id="RU000437"/>
    </source>
</evidence>
<sequence>MVQRITVLGAGSWGTAFAKVLADAGRDVTMWARRAEMAGEIRDKHSNSGYLPDIELPANLTATHDPAEALAGAEAVVLAVPSQSLRANLTGWRELLPSGAILVSLAKGVELGTLKRMSEVIAEISGVSGNEIVVVSGPNLAREIAQGQPAAAVLACTDHDRAVAIQQASFNSYFRPYTNTDVVGCEVGGAAKNVIALSCGMAVGMGLGANTTATLITRGLAEMARLGTKLGADPLTFAGLAGVGDLVATCSSPLSRNRTFGERLGRGETLEQAQAAAGGQVAEGVMSCTSIRELARKHGVDMPITDAMHRVCHEGADPRQVGAELLGRRQKHEWS</sequence>
<feature type="active site" description="Proton acceptor" evidence="8">
    <location>
        <position position="192"/>
    </location>
</feature>
<feature type="binding site" evidence="8">
    <location>
        <position position="107"/>
    </location>
    <ligand>
        <name>sn-glycerol 3-phosphate</name>
        <dbReference type="ChEBI" id="CHEBI:57597"/>
    </ligand>
</feature>
<dbReference type="PANTHER" id="PTHR11728">
    <property type="entry name" value="GLYCEROL-3-PHOSPHATE DEHYDROGENASE"/>
    <property type="match status" value="1"/>
</dbReference>
<keyword evidence="8" id="KW-0521">NADP</keyword>
<keyword evidence="4 8" id="KW-0520">NAD</keyword>
<evidence type="ECO:0000256" key="5">
    <source>
        <dbReference type="ARBA" id="ARBA00023098"/>
    </source>
</evidence>
<evidence type="ECO:0000256" key="7">
    <source>
        <dbReference type="ARBA" id="ARBA00023264"/>
    </source>
</evidence>
<dbReference type="PROSITE" id="PS00957">
    <property type="entry name" value="NAD_G3PDH"/>
    <property type="match status" value="1"/>
</dbReference>
<reference evidence="13" key="1">
    <citation type="submission" date="2022-01" db="EMBL/GenBank/DDBJ databases">
        <title>PSI-footprinting approach for the identification of protein synthesis inhibitor producers.</title>
        <authorList>
            <person name="Handel F."/>
            <person name="Kulik A."/>
            <person name="Wex K.W."/>
            <person name="Berscheid A."/>
            <person name="Saur J.S."/>
            <person name="Winkler A."/>
            <person name="Wibberg D."/>
            <person name="Kalinowski J."/>
            <person name="Broetz-Oesterhelt H."/>
            <person name="Mast Y."/>
        </authorList>
    </citation>
    <scope>NUCLEOTIDE SEQUENCE</scope>
    <source>
        <strain evidence="13">KNN 49.3e</strain>
    </source>
</reference>
<comment type="similarity">
    <text evidence="1 8 9">Belongs to the NAD-dependent glycerol-3-phosphate dehydrogenase family.</text>
</comment>
<evidence type="ECO:0000313" key="14">
    <source>
        <dbReference type="Proteomes" id="UP000830158"/>
    </source>
</evidence>
<evidence type="ECO:0000256" key="4">
    <source>
        <dbReference type="ARBA" id="ARBA00023027"/>
    </source>
</evidence>
<dbReference type="InterPro" id="IPR006168">
    <property type="entry name" value="G3P_DH_NAD-dep"/>
</dbReference>
<dbReference type="PANTHER" id="PTHR11728:SF1">
    <property type="entry name" value="GLYCEROL-3-PHOSPHATE DEHYDROGENASE [NAD(+)] 2, CHLOROPLASTIC"/>
    <property type="match status" value="1"/>
</dbReference>
<evidence type="ECO:0000256" key="8">
    <source>
        <dbReference type="HAMAP-Rule" id="MF_00394"/>
    </source>
</evidence>
<dbReference type="EC" id="1.1.1.94" evidence="8"/>
<feature type="binding site" evidence="8">
    <location>
        <position position="255"/>
    </location>
    <ligand>
        <name>sn-glycerol 3-phosphate</name>
        <dbReference type="ChEBI" id="CHEBI:57597"/>
    </ligand>
</feature>
<comment type="subcellular location">
    <subcellularLocation>
        <location evidence="8">Cytoplasm</location>
    </subcellularLocation>
</comment>
<evidence type="ECO:0000256" key="10">
    <source>
        <dbReference type="RuleBase" id="RU000439"/>
    </source>
</evidence>
<proteinExistence type="inferred from homology"/>
<feature type="domain" description="Glycerol-3-phosphate dehydrogenase NAD-dependent N-terminal" evidence="11">
    <location>
        <begin position="5"/>
        <end position="160"/>
    </location>
</feature>
<feature type="binding site" evidence="8">
    <location>
        <position position="256"/>
    </location>
    <ligand>
        <name>sn-glycerol 3-phosphate</name>
        <dbReference type="ChEBI" id="CHEBI:57597"/>
    </ligand>
</feature>
<keyword evidence="8" id="KW-0547">Nucleotide-binding</keyword>
<name>A0ABY4NSZ1_9PSEU</name>
<dbReference type="RefSeq" id="WP_249464916.1">
    <property type="nucleotide sequence ID" value="NZ_CP091196.1"/>
</dbReference>
<dbReference type="Gene3D" id="3.40.50.720">
    <property type="entry name" value="NAD(P)-binding Rossmann-like Domain"/>
    <property type="match status" value="1"/>
</dbReference>
<evidence type="ECO:0000259" key="11">
    <source>
        <dbReference type="Pfam" id="PF01210"/>
    </source>
</evidence>
<evidence type="ECO:0000259" key="12">
    <source>
        <dbReference type="Pfam" id="PF07479"/>
    </source>
</evidence>
<dbReference type="Pfam" id="PF01210">
    <property type="entry name" value="NAD_Gly3P_dh_N"/>
    <property type="match status" value="1"/>
</dbReference>
<dbReference type="InterPro" id="IPR008927">
    <property type="entry name" value="6-PGluconate_DH-like_C_sf"/>
</dbReference>
<dbReference type="InterPro" id="IPR006109">
    <property type="entry name" value="G3P_DH_NAD-dep_C"/>
</dbReference>
<feature type="binding site" evidence="8">
    <location>
        <position position="34"/>
    </location>
    <ligand>
        <name>NADPH</name>
        <dbReference type="ChEBI" id="CHEBI:57783"/>
    </ligand>
</feature>
<comment type="caution">
    <text evidence="8">Lacks conserved residue(s) required for the propagation of feature annotation.</text>
</comment>
<comment type="pathway">
    <text evidence="8">Membrane lipid metabolism; glycerophospholipid metabolism.</text>
</comment>
<dbReference type="EMBL" id="CP091196">
    <property type="protein sequence ID" value="UQS23181.1"/>
    <property type="molecule type" value="Genomic_DNA"/>
</dbReference>
<dbReference type="HAMAP" id="MF_00394">
    <property type="entry name" value="NAD_Glyc3P_dehydrog"/>
    <property type="match status" value="1"/>
</dbReference>
<keyword evidence="7 8" id="KW-1208">Phospholipid metabolism</keyword>
<evidence type="ECO:0000256" key="6">
    <source>
        <dbReference type="ARBA" id="ARBA00023209"/>
    </source>
</evidence>
<feature type="binding site" evidence="8">
    <location>
        <position position="281"/>
    </location>
    <ligand>
        <name>NADPH</name>
        <dbReference type="ChEBI" id="CHEBI:57783"/>
    </ligand>
</feature>
<organism evidence="13 14">
    <name type="scientific">Amycolatopsis thermalba</name>
    <dbReference type="NCBI Taxonomy" id="944492"/>
    <lineage>
        <taxon>Bacteria</taxon>
        <taxon>Bacillati</taxon>
        <taxon>Actinomycetota</taxon>
        <taxon>Actinomycetes</taxon>
        <taxon>Pseudonocardiales</taxon>
        <taxon>Pseudonocardiaceae</taxon>
        <taxon>Amycolatopsis</taxon>
    </lineage>
</organism>
<dbReference type="NCBIfam" id="NF000940">
    <property type="entry name" value="PRK00094.1-2"/>
    <property type="match status" value="1"/>
</dbReference>
<dbReference type="SUPFAM" id="SSF48179">
    <property type="entry name" value="6-phosphogluconate dehydrogenase C-terminal domain-like"/>
    <property type="match status" value="1"/>
</dbReference>
<keyword evidence="6 8" id="KW-0594">Phospholipid biosynthesis</keyword>
<keyword evidence="8" id="KW-0963">Cytoplasm</keyword>
<feature type="binding site" evidence="8">
    <location>
        <position position="245"/>
    </location>
    <ligand>
        <name>sn-glycerol 3-phosphate</name>
        <dbReference type="ChEBI" id="CHEBI:57597"/>
    </ligand>
</feature>
<feature type="binding site" evidence="8">
    <location>
        <position position="257"/>
    </location>
    <ligand>
        <name>sn-glycerol 3-phosphate</name>
        <dbReference type="ChEBI" id="CHEBI:57597"/>
    </ligand>
</feature>
<dbReference type="Proteomes" id="UP000830158">
    <property type="component" value="Chromosome"/>
</dbReference>
<evidence type="ECO:0000256" key="1">
    <source>
        <dbReference type="ARBA" id="ARBA00011009"/>
    </source>
</evidence>
<accession>A0ABY4NSZ1</accession>
<dbReference type="NCBIfam" id="NF000942">
    <property type="entry name" value="PRK00094.1-4"/>
    <property type="match status" value="1"/>
</dbReference>
<dbReference type="PRINTS" id="PR00077">
    <property type="entry name" value="GPDHDRGNASE"/>
</dbReference>
<dbReference type="InterPro" id="IPR036291">
    <property type="entry name" value="NAD(P)-bd_dom_sf"/>
</dbReference>
<evidence type="ECO:0000256" key="3">
    <source>
        <dbReference type="ARBA" id="ARBA00023002"/>
    </source>
</evidence>
<dbReference type="Gene3D" id="1.10.1040.10">
    <property type="entry name" value="N-(1-d-carboxylethyl)-l-norvaline Dehydrogenase, domain 2"/>
    <property type="match status" value="1"/>
</dbReference>
<feature type="binding site" evidence="8">
    <location>
        <position position="283"/>
    </location>
    <ligand>
        <name>NADPH</name>
        <dbReference type="ChEBI" id="CHEBI:57783"/>
    </ligand>
</feature>
<comment type="function">
    <text evidence="8">Catalyzes the reduction of the glycolytic intermediate dihydroxyacetone phosphate (DHAP) to sn-glycerol 3-phosphate (G3P), the key precursor for phospholipid synthesis.</text>
</comment>
<dbReference type="InterPro" id="IPR011128">
    <property type="entry name" value="G3P_DH_NAD-dep_N"/>
</dbReference>
<evidence type="ECO:0000313" key="13">
    <source>
        <dbReference type="EMBL" id="UQS23181.1"/>
    </source>
</evidence>
<dbReference type="PIRSF" id="PIRSF000114">
    <property type="entry name" value="Glycerol-3-P_dh"/>
    <property type="match status" value="1"/>
</dbReference>